<sequence length="328" mass="35162">MPPANRRAVPAPAEHVGSGRIRNAVWPKETTARKVARRHRPLARAERDEETRIGSSDPTGGLCTRRVSPGWSTETAAPSAEPVHASTSGGVLRRRAQCGALQTRPSGSFSVNHARYDDSDVRAGLGGAGARLPLVRSGSARRTRITRLSAWTSRRRRPAGSSGRNRAVGAEVDHEPPADTARVGKGVDLGDGGDTPRSRCPYRSSVRTAGSRSSTHFSAWTRKSTAPASGARQSRELLDPVLRNCAHAGRPSRTGCAVLRSAAGEIGGRAEQSGDPVDGQVAVLQALLPFPGQVRVRRRARLPRCCGRCPHGLRTTFSQWSFLFLNRS</sequence>
<proteinExistence type="predicted"/>
<feature type="compositionally biased region" description="Polar residues" evidence="1">
    <location>
        <begin position="205"/>
        <end position="227"/>
    </location>
</feature>
<feature type="compositionally biased region" description="Basic and acidic residues" evidence="1">
    <location>
        <begin position="43"/>
        <end position="52"/>
    </location>
</feature>
<feature type="region of interest" description="Disordered" evidence="1">
    <location>
        <begin position="146"/>
        <end position="233"/>
    </location>
</feature>
<accession>A0ABX7TSX6</accession>
<name>A0ABX7TSX6_STRCY</name>
<evidence type="ECO:0000313" key="2">
    <source>
        <dbReference type="EMBL" id="QTD99844.1"/>
    </source>
</evidence>
<feature type="compositionally biased region" description="Low complexity" evidence="1">
    <location>
        <begin position="1"/>
        <end position="13"/>
    </location>
</feature>
<reference evidence="2 3" key="1">
    <citation type="submission" date="2021-03" db="EMBL/GenBank/DDBJ databases">
        <title>Complete genome sequence of Streptomyces cyanogenus S136, producer of anticancer angucycline landomycin A.</title>
        <authorList>
            <person name="Hrab P."/>
            <person name="Ruckert C."/>
            <person name="Busche T."/>
            <person name="Ostash I."/>
            <person name="Kalinowski J."/>
            <person name="Fedorenko V."/>
            <person name="Yushchuk O."/>
            <person name="Ostash B."/>
        </authorList>
    </citation>
    <scope>NUCLEOTIDE SEQUENCE [LARGE SCALE GENOMIC DNA]</scope>
    <source>
        <strain evidence="2 3">S136</strain>
    </source>
</reference>
<evidence type="ECO:0000256" key="1">
    <source>
        <dbReference type="SAM" id="MobiDB-lite"/>
    </source>
</evidence>
<dbReference type="EMBL" id="CP071839">
    <property type="protein sequence ID" value="QTD99844.1"/>
    <property type="molecule type" value="Genomic_DNA"/>
</dbReference>
<feature type="region of interest" description="Disordered" evidence="1">
    <location>
        <begin position="1"/>
        <end position="90"/>
    </location>
</feature>
<evidence type="ECO:0000313" key="3">
    <source>
        <dbReference type="Proteomes" id="UP000663908"/>
    </source>
</evidence>
<organism evidence="2 3">
    <name type="scientific">Streptomyces cyanogenus</name>
    <dbReference type="NCBI Taxonomy" id="80860"/>
    <lineage>
        <taxon>Bacteria</taxon>
        <taxon>Bacillati</taxon>
        <taxon>Actinomycetota</taxon>
        <taxon>Actinomycetes</taxon>
        <taxon>Kitasatosporales</taxon>
        <taxon>Streptomycetaceae</taxon>
        <taxon>Streptomyces</taxon>
    </lineage>
</organism>
<protein>
    <submittedName>
        <fullName evidence="2">Uncharacterized protein</fullName>
    </submittedName>
</protein>
<gene>
    <name evidence="2" type="ORF">S1361_21080</name>
</gene>
<dbReference type="Proteomes" id="UP000663908">
    <property type="component" value="Chromosome"/>
</dbReference>
<keyword evidence="3" id="KW-1185">Reference proteome</keyword>